<evidence type="ECO:0000313" key="15">
    <source>
        <dbReference type="Proteomes" id="UP000694843"/>
    </source>
</evidence>
<dbReference type="InterPro" id="IPR017452">
    <property type="entry name" value="GPCR_Rhodpsn_7TM"/>
</dbReference>
<feature type="transmembrane region" description="Helical" evidence="13">
    <location>
        <begin position="616"/>
        <end position="638"/>
    </location>
</feature>
<feature type="transmembrane region" description="Helical" evidence="13">
    <location>
        <begin position="408"/>
        <end position="428"/>
    </location>
</feature>
<dbReference type="Gene3D" id="3.80.10.10">
    <property type="entry name" value="Ribonuclease Inhibitor"/>
    <property type="match status" value="1"/>
</dbReference>
<evidence type="ECO:0000256" key="4">
    <source>
        <dbReference type="ARBA" id="ARBA00022614"/>
    </source>
</evidence>
<feature type="region of interest" description="Disordered" evidence="12">
    <location>
        <begin position="739"/>
        <end position="804"/>
    </location>
</feature>
<feature type="transmembrane region" description="Helical" evidence="13">
    <location>
        <begin position="527"/>
        <end position="548"/>
    </location>
</feature>
<evidence type="ECO:0000256" key="6">
    <source>
        <dbReference type="ARBA" id="ARBA00022737"/>
    </source>
</evidence>
<feature type="compositionally biased region" description="Low complexity" evidence="12">
    <location>
        <begin position="746"/>
        <end position="759"/>
    </location>
</feature>
<evidence type="ECO:0000256" key="1">
    <source>
        <dbReference type="ARBA" id="ARBA00004651"/>
    </source>
</evidence>
<dbReference type="GO" id="GO:0007189">
    <property type="term" value="P:adenylate cyclase-activating G protein-coupled receptor signaling pathway"/>
    <property type="evidence" value="ECO:0007669"/>
    <property type="project" value="TreeGrafter"/>
</dbReference>
<keyword evidence="4" id="KW-0433">Leucine-rich repeat</keyword>
<dbReference type="FunFam" id="1.20.1070.10:FF:000181">
    <property type="entry name" value="Thyrotropin receptor"/>
    <property type="match status" value="1"/>
</dbReference>
<evidence type="ECO:0000256" key="3">
    <source>
        <dbReference type="ARBA" id="ARBA00022475"/>
    </source>
</evidence>
<reference evidence="16" key="1">
    <citation type="submission" date="2025-08" db="UniProtKB">
        <authorList>
            <consortium name="RefSeq"/>
        </authorList>
    </citation>
    <scope>IDENTIFICATION</scope>
    <source>
        <tissue evidence="16">Whole organism</tissue>
    </source>
</reference>
<keyword evidence="3" id="KW-1003">Cell membrane</keyword>
<evidence type="ECO:0000256" key="10">
    <source>
        <dbReference type="ARBA" id="ARBA00023170"/>
    </source>
</evidence>
<evidence type="ECO:0000256" key="13">
    <source>
        <dbReference type="SAM" id="Phobius"/>
    </source>
</evidence>
<keyword evidence="7 13" id="KW-1133">Transmembrane helix</keyword>
<feature type="transmembrane region" description="Helical" evidence="13">
    <location>
        <begin position="213"/>
        <end position="238"/>
    </location>
</feature>
<comment type="subcellular location">
    <subcellularLocation>
        <location evidence="1">Cell membrane</location>
        <topology evidence="1">Multi-pass membrane protein</topology>
    </subcellularLocation>
</comment>
<dbReference type="SUPFAM" id="SSF52058">
    <property type="entry name" value="L domain-like"/>
    <property type="match status" value="1"/>
</dbReference>
<feature type="transmembrane region" description="Helical" evidence="13">
    <location>
        <begin position="258"/>
        <end position="280"/>
    </location>
</feature>
<accession>A0A979FJ16</accession>
<dbReference type="GO" id="GO:0005886">
    <property type="term" value="C:plasma membrane"/>
    <property type="evidence" value="ECO:0007669"/>
    <property type="project" value="UniProtKB-SubCell"/>
</dbReference>
<keyword evidence="11" id="KW-0807">Transducer</keyword>
<dbReference type="PRINTS" id="PR00373">
    <property type="entry name" value="GLYCHORMONER"/>
</dbReference>
<dbReference type="PROSITE" id="PS50262">
    <property type="entry name" value="G_PROTEIN_RECEP_F1_2"/>
    <property type="match status" value="1"/>
</dbReference>
<name>A0A979FJ16_HYAAZ</name>
<dbReference type="PANTHER" id="PTHR24372">
    <property type="entry name" value="GLYCOPROTEIN HORMONE RECEPTOR"/>
    <property type="match status" value="1"/>
</dbReference>
<evidence type="ECO:0000256" key="12">
    <source>
        <dbReference type="SAM" id="MobiDB-lite"/>
    </source>
</evidence>
<feature type="transmembrane region" description="Helical" evidence="13">
    <location>
        <begin position="568"/>
        <end position="595"/>
    </location>
</feature>
<dbReference type="KEGG" id="hazt:108682327"/>
<feature type="transmembrane region" description="Helical" evidence="13">
    <location>
        <begin position="650"/>
        <end position="670"/>
    </location>
</feature>
<keyword evidence="15" id="KW-1185">Reference proteome</keyword>
<keyword evidence="5 13" id="KW-0812">Transmembrane</keyword>
<dbReference type="CDD" id="cd15136">
    <property type="entry name" value="7tmA_Glyco_hormone_R"/>
    <property type="match status" value="1"/>
</dbReference>
<feature type="domain" description="G-protein coupled receptors family 1 profile" evidence="14">
    <location>
        <begin position="420"/>
        <end position="667"/>
    </location>
</feature>
<dbReference type="GO" id="GO:0008528">
    <property type="term" value="F:G protein-coupled peptide receptor activity"/>
    <property type="evidence" value="ECO:0007669"/>
    <property type="project" value="TreeGrafter"/>
</dbReference>
<dbReference type="InterPro" id="IPR002131">
    <property type="entry name" value="Gphrmn_rcpt_fam"/>
</dbReference>
<organism evidence="15 16">
    <name type="scientific">Hyalella azteca</name>
    <name type="common">Amphipod</name>
    <dbReference type="NCBI Taxonomy" id="294128"/>
    <lineage>
        <taxon>Eukaryota</taxon>
        <taxon>Metazoa</taxon>
        <taxon>Ecdysozoa</taxon>
        <taxon>Arthropoda</taxon>
        <taxon>Crustacea</taxon>
        <taxon>Multicrustacea</taxon>
        <taxon>Malacostraca</taxon>
        <taxon>Eumalacostraca</taxon>
        <taxon>Peracarida</taxon>
        <taxon>Amphipoda</taxon>
        <taxon>Senticaudata</taxon>
        <taxon>Talitrida</taxon>
        <taxon>Talitroidea</taxon>
        <taxon>Hyalellidae</taxon>
        <taxon>Hyalella</taxon>
    </lineage>
</organism>
<dbReference type="InterPro" id="IPR000276">
    <property type="entry name" value="GPCR_Rhodpsn"/>
</dbReference>
<sequence length="981" mass="107634">MQFYCVENQILFLYIRLLSYNHIKVVGERAFAGSQIGTLSLKGNHELRELHENAFDGVLILRTLDLSFTSITWLPTLGLSGLEELLLEDTPTLKIFPSVYALKSLRTARLTYPHHCCAFQFPQQHDPSRRYKHQMSLLPGLPPTVGLMLRPNTSLDAGSSSHADFHSFPGTFHTNAAPVHNQILEFNCGLFVLRAPDVHCTRSQPDPRVQLRALVMACKIMLAGWLYALVMAALPLLGVSDYSKTSICLPMDASSATAIGYLIALLLINGLAFISIWWVAPVHNQTLEFNCGQFVLQAPDAPVHNQTLEFNCGQFVLQAPDVHCTPAPNAFNPCEDIMGNVGLRVAVWAVVITAVVGNTAVIVAPVHNQTLEFNCGQFVLQAPDVHCTPAPNAFNPCEDIMGNVGLRVAVWAVVVTAVVGNTAVIVVLGSWRFRMNVSKFLMLNLAIADLMMGLYLLIIAAMDAHTVSQYFNYAVDWQNGAGCKIAGFLTVFSSELSIFSLTVITIERWYAITYAINLNKRLKLVMACKIMLAGWLYALVMAALPLLGVSDYSKTSICLPMDASSATAIGYLIALLLINGLAFISICGCYMLMYFSIRGHNPTTARSDLKVAKRMALLVFTDFACWAPIAFFGLTAVAGWPLIDVTRAKILLVFFYPLNSCANPYLYAILTRQYRRDFVLLLEKYGICADAAKRYRSGVSSFNNTIHHLTTSPGHNHRSSTSTHVTMCDVHKQHRGSCPSQCHNNGISSGGRSSPGPISTPQPSLVEDISSVSTRFLPSDNDCAAGGDDKLSRSRPHPQLTDEEKLRLACSQKPTPESQQKKNDSNNVHGKPVSFLSVVSYEPSLSPQSLSVPCSQTSTCSSSPEPQPNVIAEPHQELNIFCDCEIANAENMNDANVRQNTKSSKLAENSFQQYSLGVGDLELLDLFGDVEIPMIDSCDSKQALISRIFDAVAKQHCIEHQRKVETESESAEVRNMVTVGG</sequence>
<dbReference type="InterPro" id="IPR032675">
    <property type="entry name" value="LRR_dom_sf"/>
</dbReference>
<evidence type="ECO:0000256" key="5">
    <source>
        <dbReference type="ARBA" id="ARBA00022692"/>
    </source>
</evidence>
<proteinExistence type="inferred from homology"/>
<feature type="transmembrane region" description="Helical" evidence="13">
    <location>
        <begin position="345"/>
        <end position="364"/>
    </location>
</feature>
<dbReference type="PANTHER" id="PTHR24372:SF74">
    <property type="entry name" value="LP13728P"/>
    <property type="match status" value="1"/>
</dbReference>
<evidence type="ECO:0000259" key="14">
    <source>
        <dbReference type="PROSITE" id="PS50262"/>
    </source>
</evidence>
<dbReference type="GeneID" id="108682327"/>
<dbReference type="AlphaFoldDB" id="A0A979FJ16"/>
<keyword evidence="6" id="KW-0677">Repeat</keyword>
<comment type="similarity">
    <text evidence="2">Belongs to the G-protein coupled receptor 1 family.</text>
</comment>
<dbReference type="PROSITE" id="PS00237">
    <property type="entry name" value="G_PROTEIN_RECEP_F1_1"/>
    <property type="match status" value="1"/>
</dbReference>
<dbReference type="Proteomes" id="UP000694843">
    <property type="component" value="Unplaced"/>
</dbReference>
<dbReference type="GO" id="GO:0016500">
    <property type="term" value="F:protein-hormone receptor activity"/>
    <property type="evidence" value="ECO:0007669"/>
    <property type="project" value="InterPro"/>
</dbReference>
<feature type="transmembrane region" description="Helical" evidence="13">
    <location>
        <begin position="440"/>
        <end position="462"/>
    </location>
</feature>
<keyword evidence="10" id="KW-0675">Receptor</keyword>
<dbReference type="PRINTS" id="PR00237">
    <property type="entry name" value="GPCRRHODOPSN"/>
</dbReference>
<dbReference type="Pfam" id="PF00001">
    <property type="entry name" value="7tm_1"/>
    <property type="match status" value="1"/>
</dbReference>
<keyword evidence="8" id="KW-0297">G-protein coupled receptor</keyword>
<dbReference type="SUPFAM" id="SSF81321">
    <property type="entry name" value="Family A G protein-coupled receptor-like"/>
    <property type="match status" value="1"/>
</dbReference>
<dbReference type="Gene3D" id="1.20.1070.10">
    <property type="entry name" value="Rhodopsin 7-helix transmembrane proteins"/>
    <property type="match status" value="1"/>
</dbReference>
<evidence type="ECO:0000313" key="16">
    <source>
        <dbReference type="RefSeq" id="XP_047736542.1"/>
    </source>
</evidence>
<dbReference type="GO" id="GO:0009755">
    <property type="term" value="P:hormone-mediated signaling pathway"/>
    <property type="evidence" value="ECO:0007669"/>
    <property type="project" value="TreeGrafter"/>
</dbReference>
<keyword evidence="9 13" id="KW-0472">Membrane</keyword>
<protein>
    <submittedName>
        <fullName evidence="16">Uncharacterized protein LOC108682327</fullName>
    </submittedName>
</protein>
<evidence type="ECO:0000256" key="11">
    <source>
        <dbReference type="ARBA" id="ARBA00023224"/>
    </source>
</evidence>
<evidence type="ECO:0000256" key="9">
    <source>
        <dbReference type="ARBA" id="ARBA00023136"/>
    </source>
</evidence>
<dbReference type="OrthoDB" id="6356519at2759"/>
<dbReference type="RefSeq" id="XP_047736542.1">
    <property type="nucleotide sequence ID" value="XM_047880586.1"/>
</dbReference>
<evidence type="ECO:0000256" key="2">
    <source>
        <dbReference type="ARBA" id="ARBA00010663"/>
    </source>
</evidence>
<evidence type="ECO:0000256" key="8">
    <source>
        <dbReference type="ARBA" id="ARBA00023040"/>
    </source>
</evidence>
<gene>
    <name evidence="16" type="primary">LOC108682327</name>
</gene>
<evidence type="ECO:0000256" key="7">
    <source>
        <dbReference type="ARBA" id="ARBA00022989"/>
    </source>
</evidence>